<gene>
    <name evidence="1" type="ORF">LCGC14_0812150</name>
</gene>
<name>A0A0F9Q6K4_9ZZZZ</name>
<comment type="caution">
    <text evidence="1">The sequence shown here is derived from an EMBL/GenBank/DDBJ whole genome shotgun (WGS) entry which is preliminary data.</text>
</comment>
<accession>A0A0F9Q6K4</accession>
<reference evidence="1" key="1">
    <citation type="journal article" date="2015" name="Nature">
        <title>Complex archaea that bridge the gap between prokaryotes and eukaryotes.</title>
        <authorList>
            <person name="Spang A."/>
            <person name="Saw J.H."/>
            <person name="Jorgensen S.L."/>
            <person name="Zaremba-Niedzwiedzka K."/>
            <person name="Martijn J."/>
            <person name="Lind A.E."/>
            <person name="van Eijk R."/>
            <person name="Schleper C."/>
            <person name="Guy L."/>
            <person name="Ettema T.J."/>
        </authorList>
    </citation>
    <scope>NUCLEOTIDE SEQUENCE</scope>
</reference>
<dbReference type="AlphaFoldDB" id="A0A0F9Q6K4"/>
<protein>
    <submittedName>
        <fullName evidence="1">Uncharacterized protein</fullName>
    </submittedName>
</protein>
<evidence type="ECO:0000313" key="1">
    <source>
        <dbReference type="EMBL" id="KKN32592.1"/>
    </source>
</evidence>
<dbReference type="EMBL" id="LAZR01002241">
    <property type="protein sequence ID" value="KKN32592.1"/>
    <property type="molecule type" value="Genomic_DNA"/>
</dbReference>
<sequence length="74" mass="8282">MSEINATETGNKIQKEYEDVWETPLTGLACTIETAIKAAKVEERERIIQIIHSKYLVGDTAMFLENAIRRGGGE</sequence>
<organism evidence="1">
    <name type="scientific">marine sediment metagenome</name>
    <dbReference type="NCBI Taxonomy" id="412755"/>
    <lineage>
        <taxon>unclassified sequences</taxon>
        <taxon>metagenomes</taxon>
        <taxon>ecological metagenomes</taxon>
    </lineage>
</organism>
<proteinExistence type="predicted"/>